<evidence type="ECO:0000256" key="3">
    <source>
        <dbReference type="ARBA" id="ARBA00022475"/>
    </source>
</evidence>
<feature type="compositionally biased region" description="Polar residues" evidence="4">
    <location>
        <begin position="537"/>
        <end position="550"/>
    </location>
</feature>
<feature type="transmembrane region" description="Helical" evidence="5">
    <location>
        <begin position="135"/>
        <end position="159"/>
    </location>
</feature>
<feature type="transmembrane region" description="Helical" evidence="5">
    <location>
        <begin position="455"/>
        <end position="476"/>
    </location>
</feature>
<evidence type="ECO:0000313" key="7">
    <source>
        <dbReference type="Proteomes" id="UP000712673"/>
    </source>
</evidence>
<dbReference type="GO" id="GO:0005886">
    <property type="term" value="C:plasma membrane"/>
    <property type="evidence" value="ECO:0007669"/>
    <property type="project" value="UniProtKB-SubCell"/>
</dbReference>
<feature type="transmembrane region" description="Helical" evidence="5">
    <location>
        <begin position="496"/>
        <end position="515"/>
    </location>
</feature>
<feature type="transmembrane region" description="Helical" evidence="5">
    <location>
        <begin position="217"/>
        <end position="239"/>
    </location>
</feature>
<comment type="subcellular location">
    <subcellularLocation>
        <location evidence="1">Cell membrane</location>
        <topology evidence="1">Multi-pass membrane protein</topology>
    </subcellularLocation>
</comment>
<proteinExistence type="predicted"/>
<feature type="transmembrane region" description="Helical" evidence="5">
    <location>
        <begin position="12"/>
        <end position="30"/>
    </location>
</feature>
<dbReference type="PANTHER" id="PTHR43163:SF3">
    <property type="entry name" value="PEPTIDE ABC TRANSPORTER PERMEASE PROTEIN"/>
    <property type="match status" value="1"/>
</dbReference>
<sequence>MSAWFLRSWTHPLLGLMGMLCLVFVLPHLMSKSPITLYEGWPANPQQRASLLREYGFERSLPVQYTLWLQRLVTGQWGASRYYQRPVFHDIIQGLGLTLLLLLWTLLASGLIILGLWGLHRLAPWFTALFPQHHILCLLEAAPGFLGAIFLRELIIWQLGWVSMANLPLFEPYYFLNPLYMLLPALPLTLTPLRLWYTRPQGHLTLQLTLRERWQNFRVNLCPALELFLLEVSLTESVFAFPGLGHVGIEALKRRDVPVLQGFMLCTGVLYLLVRLWCTGRQACPQHHASPWAFEPVLSSQKRIWGLVLLLTVVLLAPTWIRYDPMEIHSRDQFLAPGYRYTLGTDFLGRDILSRTLQGFRSSLPRVLGVTLLIGGVSWLILGSTRRRSRWFGMLWQGGLAFAASLPSYILAFMAFLICESQRWSLEIALASAGLPAAARLLTTPVSRAPYLAQLASLGSGMLVLEVVFTFLNLHTESYTSAWGSDLRHGMHYGHINIWMVIAPACAITWSRYSLQQLSQTSPPSPPRYAEERSKVPATTRQNASEDGSK</sequence>
<comment type="caution">
    <text evidence="6">The sequence shown here is derived from an EMBL/GenBank/DDBJ whole genome shotgun (WGS) entry which is preliminary data.</text>
</comment>
<evidence type="ECO:0000256" key="4">
    <source>
        <dbReference type="SAM" id="MobiDB-lite"/>
    </source>
</evidence>
<feature type="region of interest" description="Disordered" evidence="4">
    <location>
        <begin position="519"/>
        <end position="550"/>
    </location>
</feature>
<feature type="transmembrane region" description="Helical" evidence="5">
    <location>
        <begin position="394"/>
        <end position="418"/>
    </location>
</feature>
<evidence type="ECO:0000256" key="2">
    <source>
        <dbReference type="ARBA" id="ARBA00022448"/>
    </source>
</evidence>
<feature type="transmembrane region" description="Helical" evidence="5">
    <location>
        <begin position="179"/>
        <end position="197"/>
    </location>
</feature>
<evidence type="ECO:0000313" key="6">
    <source>
        <dbReference type="EMBL" id="MBM3223824.1"/>
    </source>
</evidence>
<dbReference type="AlphaFoldDB" id="A0A937W1P2"/>
<dbReference type="EMBL" id="VGLS01000206">
    <property type="protein sequence ID" value="MBM3223824.1"/>
    <property type="molecule type" value="Genomic_DNA"/>
</dbReference>
<feature type="transmembrane region" description="Helical" evidence="5">
    <location>
        <begin position="363"/>
        <end position="382"/>
    </location>
</feature>
<evidence type="ECO:0000256" key="5">
    <source>
        <dbReference type="SAM" id="Phobius"/>
    </source>
</evidence>
<gene>
    <name evidence="6" type="ORF">FJZ47_08500</name>
</gene>
<keyword evidence="3" id="KW-1003">Cell membrane</keyword>
<protein>
    <recommendedName>
        <fullName evidence="8">ABC transmembrane type-1 domain-containing protein</fullName>
    </recommendedName>
</protein>
<feature type="transmembrane region" description="Helical" evidence="5">
    <location>
        <begin position="259"/>
        <end position="278"/>
    </location>
</feature>
<organism evidence="6 7">
    <name type="scientific">Tectimicrobiota bacterium</name>
    <dbReference type="NCBI Taxonomy" id="2528274"/>
    <lineage>
        <taxon>Bacteria</taxon>
        <taxon>Pseudomonadati</taxon>
        <taxon>Nitrospinota/Tectimicrobiota group</taxon>
        <taxon>Candidatus Tectimicrobiota</taxon>
    </lineage>
</organism>
<dbReference type="Proteomes" id="UP000712673">
    <property type="component" value="Unassembled WGS sequence"/>
</dbReference>
<keyword evidence="5" id="KW-0472">Membrane</keyword>
<feature type="transmembrane region" description="Helical" evidence="5">
    <location>
        <begin position="304"/>
        <end position="321"/>
    </location>
</feature>
<dbReference type="PANTHER" id="PTHR43163">
    <property type="entry name" value="DIPEPTIDE TRANSPORT SYSTEM PERMEASE PROTEIN DPPB-RELATED"/>
    <property type="match status" value="1"/>
</dbReference>
<reference evidence="6" key="1">
    <citation type="submission" date="2019-03" db="EMBL/GenBank/DDBJ databases">
        <title>Lake Tanganyika Metagenome-Assembled Genomes (MAGs).</title>
        <authorList>
            <person name="Tran P."/>
        </authorList>
    </citation>
    <scope>NUCLEOTIDE SEQUENCE</scope>
    <source>
        <strain evidence="6">K_DeepCast_65m_m2_066</strain>
    </source>
</reference>
<keyword evidence="5" id="KW-1133">Transmembrane helix</keyword>
<feature type="transmembrane region" description="Helical" evidence="5">
    <location>
        <begin position="91"/>
        <end position="114"/>
    </location>
</feature>
<evidence type="ECO:0008006" key="8">
    <source>
        <dbReference type="Google" id="ProtNLM"/>
    </source>
</evidence>
<keyword evidence="2" id="KW-0813">Transport</keyword>
<name>A0A937W1P2_UNCTE</name>
<accession>A0A937W1P2</accession>
<keyword evidence="5" id="KW-0812">Transmembrane</keyword>
<evidence type="ECO:0000256" key="1">
    <source>
        <dbReference type="ARBA" id="ARBA00004651"/>
    </source>
</evidence>